<comment type="caution">
    <text evidence="3">The sequence shown here is derived from an EMBL/GenBank/DDBJ whole genome shotgun (WGS) entry which is preliminary data.</text>
</comment>
<dbReference type="OrthoDB" id="9772090at2"/>
<name>A0A9X5B4N6_9GAMM</name>
<sequence length="281" mass="31847">MKLILSRKGFDSSAGGCPSPVFPDGSFLSLPIPDKQSSVRYSDLQYEGINVGELVADLTGNPKRRDHRAHLDPDLAPELTSRKPGWRPTLGQIDQAQGHLRNQGVSEGDLFLFFGLFRRVERVDGRWRFDRQSAPFHALWGWLQVEEVSPVDGALGERLPWVQDHPHFHREAKPSNTLYIARESLDLGRGPMRIQGAGVFQSMNDELRLTVPGSKKVSVWQLPGFFYPSEGKRPLSQHDDLSRWQLDGEQCRLQCVPRGQEFVLDTSDYPEAFSWIESLVK</sequence>
<reference evidence="3 4" key="1">
    <citation type="submission" date="2019-11" db="EMBL/GenBank/DDBJ databases">
        <title>Genome sequences of 17 halophilic strains isolated from different environments.</title>
        <authorList>
            <person name="Furrow R.E."/>
        </authorList>
    </citation>
    <scope>NUCLEOTIDE SEQUENCE [LARGE SCALE GENOMIC DNA]</scope>
    <source>
        <strain evidence="3 4">22507_15_FS</strain>
    </source>
</reference>
<feature type="domain" description="Nucleotide modification associated" evidence="2">
    <location>
        <begin position="2"/>
        <end position="265"/>
    </location>
</feature>
<evidence type="ECO:0000259" key="2">
    <source>
        <dbReference type="Pfam" id="PF18754"/>
    </source>
</evidence>
<evidence type="ECO:0000313" key="4">
    <source>
        <dbReference type="Proteomes" id="UP000460751"/>
    </source>
</evidence>
<evidence type="ECO:0000256" key="1">
    <source>
        <dbReference type="SAM" id="MobiDB-lite"/>
    </source>
</evidence>
<feature type="region of interest" description="Disordered" evidence="1">
    <location>
        <begin position="63"/>
        <end position="88"/>
    </location>
</feature>
<dbReference type="EMBL" id="WMEX01000003">
    <property type="protein sequence ID" value="MYL26515.1"/>
    <property type="molecule type" value="Genomic_DNA"/>
</dbReference>
<gene>
    <name evidence="3" type="ORF">GLW01_06865</name>
</gene>
<protein>
    <recommendedName>
        <fullName evidence="2">Nucleotide modification associated domain-containing protein</fullName>
    </recommendedName>
</protein>
<organism evidence="3 4">
    <name type="scientific">Vreelandella halophila</name>
    <dbReference type="NCBI Taxonomy" id="86177"/>
    <lineage>
        <taxon>Bacteria</taxon>
        <taxon>Pseudomonadati</taxon>
        <taxon>Pseudomonadota</taxon>
        <taxon>Gammaproteobacteria</taxon>
        <taxon>Oceanospirillales</taxon>
        <taxon>Halomonadaceae</taxon>
        <taxon>Vreelandella</taxon>
    </lineage>
</organism>
<accession>A0A9X5B4N6</accession>
<dbReference type="InterPro" id="IPR041135">
    <property type="entry name" value="Nmad3"/>
</dbReference>
<dbReference type="RefSeq" id="WP_160898599.1">
    <property type="nucleotide sequence ID" value="NZ_WMEX01000003.1"/>
</dbReference>
<evidence type="ECO:0000313" key="3">
    <source>
        <dbReference type="EMBL" id="MYL26515.1"/>
    </source>
</evidence>
<dbReference type="Proteomes" id="UP000460751">
    <property type="component" value="Unassembled WGS sequence"/>
</dbReference>
<dbReference type="Pfam" id="PF18754">
    <property type="entry name" value="Nmad3"/>
    <property type="match status" value="1"/>
</dbReference>
<keyword evidence="4" id="KW-1185">Reference proteome</keyword>
<dbReference type="AlphaFoldDB" id="A0A9X5B4N6"/>
<proteinExistence type="predicted"/>